<keyword evidence="3" id="KW-1185">Reference proteome</keyword>
<organism evidence="2 3">
    <name type="scientific">Pycnococcus provasolii</name>
    <dbReference type="NCBI Taxonomy" id="41880"/>
    <lineage>
        <taxon>Eukaryota</taxon>
        <taxon>Viridiplantae</taxon>
        <taxon>Chlorophyta</taxon>
        <taxon>Pseudoscourfieldiophyceae</taxon>
        <taxon>Pseudoscourfieldiales</taxon>
        <taxon>Pycnococcaceae</taxon>
        <taxon>Pycnococcus</taxon>
    </lineage>
</organism>
<evidence type="ECO:0000313" key="2">
    <source>
        <dbReference type="EMBL" id="GHP01455.1"/>
    </source>
</evidence>
<dbReference type="Proteomes" id="UP000660262">
    <property type="component" value="Unassembled WGS sequence"/>
</dbReference>
<comment type="caution">
    <text evidence="2">The sequence shown here is derived from an EMBL/GenBank/DDBJ whole genome shotgun (WGS) entry which is preliminary data.</text>
</comment>
<proteinExistence type="predicted"/>
<accession>A0A830H2W6</accession>
<feature type="region of interest" description="Disordered" evidence="1">
    <location>
        <begin position="29"/>
        <end position="62"/>
    </location>
</feature>
<protein>
    <submittedName>
        <fullName evidence="2">Uncharacterized protein</fullName>
    </submittedName>
</protein>
<sequence length="319" mass="34669">MAPPAATHAWIPAPCRTLGASNAARHVRAKPCASSRRRDDGPASSYHWTDKLTGESRDSHDATSRTFHADLLANANAQTENETEKQQPTLVGVLRDRDNVTLLNDFELAVPHVAEAFQVSNDDATSLIQRLFNVAPGVSSAKPGMTPVPLILRLCEDVLNQSLSQKIVELRTRLPSDVDLTMLVEADPQILLEAPERVVENMLQLKALFPMAGGEPDVPGVDRMCRCTPQLLDAKFAKQAVNQLAAAYGNDASKAALAVHCNPRIVLQVESGALRSDFGPGAWRRRTSSGESDAMYSSHRHDVPTSARGHAVDPTRVFF</sequence>
<evidence type="ECO:0000313" key="3">
    <source>
        <dbReference type="Proteomes" id="UP000660262"/>
    </source>
</evidence>
<feature type="compositionally biased region" description="Basic and acidic residues" evidence="1">
    <location>
        <begin position="48"/>
        <end position="62"/>
    </location>
</feature>
<gene>
    <name evidence="2" type="ORF">PPROV_000021100</name>
</gene>
<dbReference type="OrthoDB" id="10604664at2759"/>
<dbReference type="AlphaFoldDB" id="A0A830H2W6"/>
<feature type="region of interest" description="Disordered" evidence="1">
    <location>
        <begin position="278"/>
        <end position="313"/>
    </location>
</feature>
<reference evidence="2" key="1">
    <citation type="submission" date="2020-10" db="EMBL/GenBank/DDBJ databases">
        <title>Unveiling of a novel bifunctional photoreceptor, Dualchrome1, isolated from a cosmopolitan green alga.</title>
        <authorList>
            <person name="Suzuki S."/>
            <person name="Kawachi M."/>
        </authorList>
    </citation>
    <scope>NUCLEOTIDE SEQUENCE</scope>
    <source>
        <strain evidence="2">NIES 2893</strain>
    </source>
</reference>
<dbReference type="EMBL" id="BNJQ01000001">
    <property type="protein sequence ID" value="GHP01455.1"/>
    <property type="molecule type" value="Genomic_DNA"/>
</dbReference>
<evidence type="ECO:0000256" key="1">
    <source>
        <dbReference type="SAM" id="MobiDB-lite"/>
    </source>
</evidence>
<name>A0A830H2W6_9CHLO</name>